<protein>
    <submittedName>
        <fullName evidence="2">Uncharacterized protein</fullName>
    </submittedName>
</protein>
<name>A0A9W8CE74_9POAL</name>
<proteinExistence type="predicted"/>
<gene>
    <name evidence="2" type="ORF">BS78_K058800</name>
</gene>
<evidence type="ECO:0000313" key="3">
    <source>
        <dbReference type="Proteomes" id="UP001164776"/>
    </source>
</evidence>
<comment type="caution">
    <text evidence="2">The sequence shown here is derived from an EMBL/GenBank/DDBJ whole genome shotgun (WGS) entry which is preliminary data.</text>
</comment>
<evidence type="ECO:0000313" key="2">
    <source>
        <dbReference type="EMBL" id="KAJ1254471.1"/>
    </source>
</evidence>
<organism evidence="2 3">
    <name type="scientific">Paspalum vaginatum</name>
    <name type="common">seashore paspalum</name>
    <dbReference type="NCBI Taxonomy" id="158149"/>
    <lineage>
        <taxon>Eukaryota</taxon>
        <taxon>Viridiplantae</taxon>
        <taxon>Streptophyta</taxon>
        <taxon>Embryophyta</taxon>
        <taxon>Tracheophyta</taxon>
        <taxon>Spermatophyta</taxon>
        <taxon>Magnoliopsida</taxon>
        <taxon>Liliopsida</taxon>
        <taxon>Poales</taxon>
        <taxon>Poaceae</taxon>
        <taxon>PACMAD clade</taxon>
        <taxon>Panicoideae</taxon>
        <taxon>Andropogonodae</taxon>
        <taxon>Paspaleae</taxon>
        <taxon>Paspalinae</taxon>
        <taxon>Paspalum</taxon>
    </lineage>
</organism>
<keyword evidence="3" id="KW-1185">Reference proteome</keyword>
<feature type="region of interest" description="Disordered" evidence="1">
    <location>
        <begin position="1"/>
        <end position="67"/>
    </location>
</feature>
<feature type="compositionally biased region" description="Pro residues" evidence="1">
    <location>
        <begin position="58"/>
        <end position="67"/>
    </location>
</feature>
<dbReference type="EMBL" id="MU630059">
    <property type="protein sequence ID" value="KAJ1254471.1"/>
    <property type="molecule type" value="Genomic_DNA"/>
</dbReference>
<dbReference type="AlphaFoldDB" id="A0A9W8CE74"/>
<dbReference type="Proteomes" id="UP001164776">
    <property type="component" value="Unassembled WGS sequence"/>
</dbReference>
<evidence type="ECO:0000256" key="1">
    <source>
        <dbReference type="SAM" id="MobiDB-lite"/>
    </source>
</evidence>
<reference evidence="2 3" key="1">
    <citation type="submission" date="2022-10" db="EMBL/GenBank/DDBJ databases">
        <title>WGS assembly of Paspalum vaginatum 540-79.</title>
        <authorList>
            <person name="Sun G."/>
            <person name="Wase N."/>
            <person name="Shu S."/>
            <person name="Jenkins J."/>
            <person name="Zhou B."/>
            <person name="Torres-Rodriguez J."/>
            <person name="Chen C."/>
            <person name="Sandor L."/>
            <person name="Plott C."/>
            <person name="Yoshinga Y."/>
            <person name="Daum C."/>
            <person name="Qi P."/>
            <person name="Barry K."/>
            <person name="Lipzen A."/>
            <person name="Berry L."/>
            <person name="Pedersen C."/>
            <person name="Gottilla T."/>
            <person name="Foltz A."/>
            <person name="Yu H."/>
            <person name="O'Malley R."/>
            <person name="Zhang C."/>
            <person name="Devos K."/>
            <person name="Sigmon B."/>
            <person name="Yu B."/>
            <person name="Obata T."/>
            <person name="Schmutz J."/>
            <person name="Schnable J."/>
        </authorList>
    </citation>
    <scope>NUCLEOTIDE SEQUENCE [LARGE SCALE GENOMIC DNA]</scope>
    <source>
        <strain evidence="3">cv. 540-79</strain>
    </source>
</reference>
<sequence>MRISLAGSPSVSPQPAMVHLHRGSASRPSHGRSTEPCGTQVDHASHPSPPASLHISSAPPPGVALPF</sequence>
<accession>A0A9W8CE74</accession>